<dbReference type="Pfam" id="PF08478">
    <property type="entry name" value="POTRA_1"/>
    <property type="match status" value="1"/>
</dbReference>
<keyword evidence="3" id="KW-0812">Transmembrane</keyword>
<evidence type="ECO:0000256" key="1">
    <source>
        <dbReference type="ARBA" id="ARBA00022475"/>
    </source>
</evidence>
<evidence type="ECO:0000259" key="6">
    <source>
        <dbReference type="Pfam" id="PF08478"/>
    </source>
</evidence>
<proteinExistence type="predicted"/>
<evidence type="ECO:0000313" key="8">
    <source>
        <dbReference type="Proteomes" id="UP000034127"/>
    </source>
</evidence>
<evidence type="ECO:0000256" key="2">
    <source>
        <dbReference type="ARBA" id="ARBA00022618"/>
    </source>
</evidence>
<evidence type="ECO:0000256" key="4">
    <source>
        <dbReference type="ARBA" id="ARBA00022989"/>
    </source>
</evidence>
<comment type="caution">
    <text evidence="7">The sequence shown here is derived from an EMBL/GenBank/DDBJ whole genome shotgun (WGS) entry which is preliminary data.</text>
</comment>
<dbReference type="Proteomes" id="UP000034127">
    <property type="component" value="Unassembled WGS sequence"/>
</dbReference>
<sequence>MKLNISGLEELNNKNILLINIKKTEELLIKINPQIKKLTVKKNYPSQIEINLVVYDPYAQIEVSNGFFILSDDGRILRKIKQSDGQLPKINYYQKLNYFSFLPGDFIKYEDIKSGLFFLRFLKDSGLQVNDLDIADFDMLLFNVGDKKIIFTTLKNKEKQIIEAESILHQFKIEGKYWQSIDMRFDKPIVKF</sequence>
<evidence type="ECO:0000313" key="7">
    <source>
        <dbReference type="EMBL" id="KKP67229.1"/>
    </source>
</evidence>
<evidence type="ECO:0000256" key="3">
    <source>
        <dbReference type="ARBA" id="ARBA00022692"/>
    </source>
</evidence>
<organism evidence="7 8">
    <name type="scientific">Candidatus Roizmanbacteria bacterium GW2011_GWC2_35_12</name>
    <dbReference type="NCBI Taxonomy" id="1618485"/>
    <lineage>
        <taxon>Bacteria</taxon>
        <taxon>Candidatus Roizmaniibacteriota</taxon>
    </lineage>
</organism>
<dbReference type="EMBL" id="LBPX01000018">
    <property type="protein sequence ID" value="KKP67229.1"/>
    <property type="molecule type" value="Genomic_DNA"/>
</dbReference>
<evidence type="ECO:0000256" key="5">
    <source>
        <dbReference type="ARBA" id="ARBA00023306"/>
    </source>
</evidence>
<keyword evidence="5" id="KW-0131">Cell cycle</keyword>
<keyword evidence="4" id="KW-0472">Membrane</keyword>
<dbReference type="InterPro" id="IPR013685">
    <property type="entry name" value="POTRA_FtsQ_type"/>
</dbReference>
<protein>
    <recommendedName>
        <fullName evidence="6">POTRA domain-containing protein</fullName>
    </recommendedName>
</protein>
<feature type="domain" description="POTRA" evidence="6">
    <location>
        <begin position="5"/>
        <end position="53"/>
    </location>
</feature>
<reference evidence="7 8" key="1">
    <citation type="journal article" date="2015" name="Nature">
        <title>rRNA introns, odd ribosomes, and small enigmatic genomes across a large radiation of phyla.</title>
        <authorList>
            <person name="Brown C.T."/>
            <person name="Hug L.A."/>
            <person name="Thomas B.C."/>
            <person name="Sharon I."/>
            <person name="Castelle C.J."/>
            <person name="Singh A."/>
            <person name="Wilkins M.J."/>
            <person name="Williams K.H."/>
            <person name="Banfield J.F."/>
        </authorList>
    </citation>
    <scope>NUCLEOTIDE SEQUENCE [LARGE SCALE GENOMIC DNA]</scope>
</reference>
<gene>
    <name evidence="7" type="ORF">UR63_C0018G0008</name>
</gene>
<name>A0A0G0BCT7_9BACT</name>
<dbReference type="AlphaFoldDB" id="A0A0G0BCT7"/>
<accession>A0A0G0BCT7</accession>
<keyword evidence="2" id="KW-0132">Cell division</keyword>
<keyword evidence="4" id="KW-1133">Transmembrane helix</keyword>
<keyword evidence="1" id="KW-1003">Cell membrane</keyword>